<dbReference type="EMBL" id="DUZY01000004">
    <property type="protein sequence ID" value="DAD38144.1"/>
    <property type="molecule type" value="Genomic_DNA"/>
</dbReference>
<evidence type="ECO:0000256" key="1">
    <source>
        <dbReference type="SAM" id="MobiDB-lite"/>
    </source>
</evidence>
<dbReference type="PANTHER" id="PTHR47697">
    <property type="entry name" value="OS03G0340700 PROTEIN"/>
    <property type="match status" value="1"/>
</dbReference>
<feature type="region of interest" description="Disordered" evidence="1">
    <location>
        <begin position="308"/>
        <end position="397"/>
    </location>
</feature>
<sequence length="463" mass="47860">MNSNFGKPSNPQRGSVSSNNYEFDFGLGSGFSNNRHRSLNDHKQQNASPYSYPSSSSSTTTTTAWSSSTQPKQPSPSSSSWTPNKASWTHQSSPSTSNPTSMVGDIFGKSWASTARSGNNARIGIPEKNPNLFGDLVGSALGQAKSNTNVPLKNAAPPTASAQTKNSFSMGGMADSLPKTSTPMRNSNWGSSGNFGSYSAANNSTNTNSMNNSNKTGNLGGPAMRSGAGAPANSKKDPFGSLVDFGSKPNLNSTADNSSSAGAGASASDYSFGEFQNASKSNNQSFTSAFPATSNNYMGSNSSSAANLDNFGIPTTQDFASQKQPPTQPTSVDPLDMLFSSTSNSTSAAPTTAPEVSGNEPFSEADDWGLGAEFGGSDVGGTTELEGLPPPPAGVTASAAKNKGLDNHKQGQFADAIKWLSWAVVLLEKAGDDAASVEVLSCRASCYKEVGEYKKAIADCSKV</sequence>
<dbReference type="InterPro" id="IPR011990">
    <property type="entry name" value="TPR-like_helical_dom_sf"/>
</dbReference>
<feature type="compositionally biased region" description="Low complexity" evidence="1">
    <location>
        <begin position="340"/>
        <end position="354"/>
    </location>
</feature>
<feature type="compositionally biased region" description="Polar residues" evidence="1">
    <location>
        <begin position="308"/>
        <end position="331"/>
    </location>
</feature>
<gene>
    <name evidence="2" type="ORF">HUJ06_008785</name>
</gene>
<feature type="compositionally biased region" description="Polar residues" evidence="1">
    <location>
        <begin position="84"/>
        <end position="101"/>
    </location>
</feature>
<protein>
    <submittedName>
        <fullName evidence="2">Uncharacterized protein</fullName>
    </submittedName>
</protein>
<dbReference type="Proteomes" id="UP000607653">
    <property type="component" value="Unassembled WGS sequence"/>
</dbReference>
<reference evidence="2 3" key="1">
    <citation type="journal article" date="2020" name="Mol. Biol. Evol.">
        <title>Distinct Expression and Methylation Patterns for Genes with Different Fates following a Single Whole-Genome Duplication in Flowering Plants.</title>
        <authorList>
            <person name="Shi T."/>
            <person name="Rahmani R.S."/>
            <person name="Gugger P.F."/>
            <person name="Wang M."/>
            <person name="Li H."/>
            <person name="Zhang Y."/>
            <person name="Li Z."/>
            <person name="Wang Q."/>
            <person name="Van de Peer Y."/>
            <person name="Marchal K."/>
            <person name="Chen J."/>
        </authorList>
    </citation>
    <scope>NUCLEOTIDE SEQUENCE [LARGE SCALE GENOMIC DNA]</scope>
    <source>
        <tissue evidence="2">Leaf</tissue>
    </source>
</reference>
<keyword evidence="3" id="KW-1185">Reference proteome</keyword>
<feature type="compositionally biased region" description="Low complexity" evidence="1">
    <location>
        <begin position="47"/>
        <end position="83"/>
    </location>
</feature>
<feature type="region of interest" description="Disordered" evidence="1">
    <location>
        <begin position="1"/>
        <end position="104"/>
    </location>
</feature>
<evidence type="ECO:0000313" key="2">
    <source>
        <dbReference type="EMBL" id="DAD38144.1"/>
    </source>
</evidence>
<dbReference type="Gene3D" id="1.25.40.10">
    <property type="entry name" value="Tetratricopeptide repeat domain"/>
    <property type="match status" value="1"/>
</dbReference>
<organism evidence="2 3">
    <name type="scientific">Nelumbo nucifera</name>
    <name type="common">Sacred lotus</name>
    <dbReference type="NCBI Taxonomy" id="4432"/>
    <lineage>
        <taxon>Eukaryota</taxon>
        <taxon>Viridiplantae</taxon>
        <taxon>Streptophyta</taxon>
        <taxon>Embryophyta</taxon>
        <taxon>Tracheophyta</taxon>
        <taxon>Spermatophyta</taxon>
        <taxon>Magnoliopsida</taxon>
        <taxon>Proteales</taxon>
        <taxon>Nelumbonaceae</taxon>
        <taxon>Nelumbo</taxon>
    </lineage>
</organism>
<feature type="compositionally biased region" description="Low complexity" evidence="1">
    <location>
        <begin position="200"/>
        <end position="217"/>
    </location>
</feature>
<name>A0A822YVN4_NELNU</name>
<feature type="region of interest" description="Disordered" evidence="1">
    <location>
        <begin position="148"/>
        <end position="169"/>
    </location>
</feature>
<evidence type="ECO:0000313" key="3">
    <source>
        <dbReference type="Proteomes" id="UP000607653"/>
    </source>
</evidence>
<feature type="compositionally biased region" description="Polar residues" evidence="1">
    <location>
        <begin position="1"/>
        <end position="21"/>
    </location>
</feature>
<dbReference type="PANTHER" id="PTHR47697:SF1">
    <property type="entry name" value="OS03G0340700 PROTEIN"/>
    <property type="match status" value="1"/>
</dbReference>
<accession>A0A822YVN4</accession>
<dbReference type="SUPFAM" id="SSF48452">
    <property type="entry name" value="TPR-like"/>
    <property type="match status" value="1"/>
</dbReference>
<dbReference type="AlphaFoldDB" id="A0A822YVN4"/>
<feature type="region of interest" description="Disordered" evidence="1">
    <location>
        <begin position="200"/>
        <end position="245"/>
    </location>
</feature>
<feature type="compositionally biased region" description="Polar residues" evidence="1">
    <location>
        <begin position="160"/>
        <end position="169"/>
    </location>
</feature>
<proteinExistence type="predicted"/>
<comment type="caution">
    <text evidence="2">The sequence shown here is derived from an EMBL/GenBank/DDBJ whole genome shotgun (WGS) entry which is preliminary data.</text>
</comment>